<gene>
    <name evidence="3" type="ORF">DKT69_21835</name>
</gene>
<evidence type="ECO:0000256" key="1">
    <source>
        <dbReference type="SAM" id="MobiDB-lite"/>
    </source>
</evidence>
<dbReference type="OrthoDB" id="4954307at2"/>
<protein>
    <submittedName>
        <fullName evidence="3">IS701 family transposase</fullName>
    </submittedName>
</protein>
<feature type="compositionally biased region" description="Pro residues" evidence="1">
    <location>
        <begin position="360"/>
        <end position="375"/>
    </location>
</feature>
<dbReference type="SUPFAM" id="SSF53098">
    <property type="entry name" value="Ribonuclease H-like"/>
    <property type="match status" value="1"/>
</dbReference>
<accession>A0A317DJU2</accession>
<feature type="domain" description="Transposase IS701-like DDE" evidence="2">
    <location>
        <begin position="8"/>
        <end position="213"/>
    </location>
</feature>
<organism evidence="3 4">
    <name type="scientific">Micromonospora sicca</name>
    <dbReference type="NCBI Taxonomy" id="2202420"/>
    <lineage>
        <taxon>Bacteria</taxon>
        <taxon>Bacillati</taxon>
        <taxon>Actinomycetota</taxon>
        <taxon>Actinomycetes</taxon>
        <taxon>Micromonosporales</taxon>
        <taxon>Micromonosporaceae</taxon>
        <taxon>Micromonospora</taxon>
    </lineage>
</organism>
<feature type="region of interest" description="Disordered" evidence="1">
    <location>
        <begin position="355"/>
        <end position="376"/>
    </location>
</feature>
<dbReference type="InterPro" id="IPR039365">
    <property type="entry name" value="IS701-like"/>
</dbReference>
<dbReference type="InterPro" id="IPR038721">
    <property type="entry name" value="IS701-like_DDE_dom"/>
</dbReference>
<dbReference type="EMBL" id="QGKS01000272">
    <property type="protein sequence ID" value="PWR13103.1"/>
    <property type="molecule type" value="Genomic_DNA"/>
</dbReference>
<name>A0A317DJU2_9ACTN</name>
<dbReference type="AlphaFoldDB" id="A0A317DJU2"/>
<dbReference type="PANTHER" id="PTHR33627:SF1">
    <property type="entry name" value="TRANSPOSASE"/>
    <property type="match status" value="1"/>
</dbReference>
<evidence type="ECO:0000313" key="4">
    <source>
        <dbReference type="Proteomes" id="UP000246050"/>
    </source>
</evidence>
<proteinExistence type="predicted"/>
<dbReference type="NCBIfam" id="NF033540">
    <property type="entry name" value="transpos_IS701"/>
    <property type="match status" value="1"/>
</dbReference>
<comment type="caution">
    <text evidence="3">The sequence shown here is derived from an EMBL/GenBank/DDBJ whole genome shotgun (WGS) entry which is preliminary data.</text>
</comment>
<sequence length="432" mass="48307">MRTQTWQHAGRYISALVSWVPKRNGWSIAEQVGDATPDRTQRLLNRAVWDTTAAMSHIRRFVAGGLDAAATRRRRRGLVVGALDETGQAKQGRVTCGVKRQYMGCAGRVANGINTVHLSYVRERTGHALVGARQWIPAEHLADPRTAAGMGLPPGMQFRTKGQLAMDVCADAYADGLVFDVVCGDEVYGNCTPLREFFETRGQAYVLRVASTFMIDLPSGDRLTCAQAVTLLAADTRRWELRSAGTGSKGQRWYAWAWIATASPRHHLLVRRHLSTGELAFHYCHVPEGQPVTKTRLIRAAGLRWPVEECFEFGKDYFGLDQCQARLYTAIARHTVLVMAALAVCAVTAAHLRDRTDSQAPPPSTPDQPPPPEPGLIPLTVHEVKRLLADALHHPMPPDHATRWLTWRRRHQARARWFHQRTRLNRDYALVS</sequence>
<dbReference type="Proteomes" id="UP000246050">
    <property type="component" value="Unassembled WGS sequence"/>
</dbReference>
<reference evidence="3 4" key="1">
    <citation type="submission" date="2018-05" db="EMBL/GenBank/DDBJ databases">
        <title>Micromonosporas from Atacama Desert.</title>
        <authorList>
            <person name="Carro L."/>
            <person name="Golinska P."/>
            <person name="Klenk H.-P."/>
            <person name="Goodfellow M."/>
        </authorList>
    </citation>
    <scope>NUCLEOTIDE SEQUENCE [LARGE SCALE GENOMIC DNA]</scope>
    <source>
        <strain evidence="3 4">4G51</strain>
    </source>
</reference>
<dbReference type="Pfam" id="PF13546">
    <property type="entry name" value="DDE_5"/>
    <property type="match status" value="1"/>
</dbReference>
<dbReference type="InterPro" id="IPR012337">
    <property type="entry name" value="RNaseH-like_sf"/>
</dbReference>
<evidence type="ECO:0000259" key="2">
    <source>
        <dbReference type="Pfam" id="PF13546"/>
    </source>
</evidence>
<dbReference type="PANTHER" id="PTHR33627">
    <property type="entry name" value="TRANSPOSASE"/>
    <property type="match status" value="1"/>
</dbReference>
<evidence type="ECO:0000313" key="3">
    <source>
        <dbReference type="EMBL" id="PWR13103.1"/>
    </source>
</evidence>